<accession>A0A3S4ZZS0</accession>
<sequence length="202" mass="20919">MVLGISCESMDTTVSIVALRHHPFSHSFGVIHRWARLPISRLQHLLNLQSMRDEPASGFPTLPSGHVSAAQGCQLMHPSALLSGALGFSGPRRDSPTLGQAAHTSQHHLMSTLPLGPSLGPVPTSLHLPVSLPQLPLSLTGNPLTTGAASAYLPFQLPLPLLAAGLCAPGRLGSTADAVCKATVDGDSAAYSCPGPPLPSWA</sequence>
<dbReference type="AlphaFoldDB" id="A0A3S4ZZS0"/>
<dbReference type="EMBL" id="CAAALY010064444">
    <property type="protein sequence ID" value="VEL23865.1"/>
    <property type="molecule type" value="Genomic_DNA"/>
</dbReference>
<name>A0A3S4ZZS0_9PLAT</name>
<proteinExistence type="predicted"/>
<comment type="caution">
    <text evidence="1">The sequence shown here is derived from an EMBL/GenBank/DDBJ whole genome shotgun (WGS) entry which is preliminary data.</text>
</comment>
<evidence type="ECO:0000313" key="2">
    <source>
        <dbReference type="Proteomes" id="UP000784294"/>
    </source>
</evidence>
<protein>
    <submittedName>
        <fullName evidence="1">Uncharacterized protein</fullName>
    </submittedName>
</protein>
<evidence type="ECO:0000313" key="1">
    <source>
        <dbReference type="EMBL" id="VEL23865.1"/>
    </source>
</evidence>
<reference evidence="1" key="1">
    <citation type="submission" date="2018-11" db="EMBL/GenBank/DDBJ databases">
        <authorList>
            <consortium name="Pathogen Informatics"/>
        </authorList>
    </citation>
    <scope>NUCLEOTIDE SEQUENCE</scope>
</reference>
<organism evidence="1 2">
    <name type="scientific">Protopolystoma xenopodis</name>
    <dbReference type="NCBI Taxonomy" id="117903"/>
    <lineage>
        <taxon>Eukaryota</taxon>
        <taxon>Metazoa</taxon>
        <taxon>Spiralia</taxon>
        <taxon>Lophotrochozoa</taxon>
        <taxon>Platyhelminthes</taxon>
        <taxon>Monogenea</taxon>
        <taxon>Polyopisthocotylea</taxon>
        <taxon>Polystomatidea</taxon>
        <taxon>Polystomatidae</taxon>
        <taxon>Protopolystoma</taxon>
    </lineage>
</organism>
<gene>
    <name evidence="1" type="ORF">PXEA_LOCUS17305</name>
</gene>
<feature type="non-terminal residue" evidence="1">
    <location>
        <position position="202"/>
    </location>
</feature>
<keyword evidence="2" id="KW-1185">Reference proteome</keyword>
<dbReference type="Proteomes" id="UP000784294">
    <property type="component" value="Unassembled WGS sequence"/>
</dbReference>